<keyword evidence="6" id="KW-0539">Nucleus</keyword>
<comment type="subcellular location">
    <subcellularLocation>
        <location evidence="1">Nucleus</location>
    </subcellularLocation>
</comment>
<dbReference type="Pfam" id="PF00439">
    <property type="entry name" value="Bromodomain"/>
    <property type="match status" value="1"/>
</dbReference>
<feature type="domain" description="Bromo" evidence="11">
    <location>
        <begin position="1797"/>
        <end position="1867"/>
    </location>
</feature>
<dbReference type="InterPro" id="IPR009067">
    <property type="entry name" value="TAF_II_230-bd"/>
</dbReference>
<evidence type="ECO:0000256" key="3">
    <source>
        <dbReference type="ARBA" id="ARBA00023015"/>
    </source>
</evidence>
<dbReference type="Pfam" id="PF00240">
    <property type="entry name" value="ubiquitin"/>
    <property type="match status" value="1"/>
</dbReference>
<sequence length="1899" mass="213800">MGSESASASHDNRDSDDDDESEEAGGGSRLLGFMFGNVDNSGKLEVDYLSEEAKENLNAVADKIGSLTAINLSEKSPSTPATVEDYDEKAEDAVDYEDIEEQYEGPEIEAATEEDHLVQKSDFSSIDVSTTVLRSSVFDDENYDEDEDEKEDRLPEAVDNEGEAEAETRTLTGLILDTAVGDKTELVQNISIDQEIAALVEQPENDVAVFDGGIPCADQPEYSPAFADIIEEELSLSNEVADLRKSASLPILFLENGLPVLHFSEIFGVNEPLKKTGRREQKHSFSKDKYTALDASLMVEESEEALLKGSWQVFSTGKPSVQAHAGSKTFSDDDSEFSKFDSLSGMCALPHERKDSCLSAEPMRNDSVFDYSAEWQSCLSKEFYSLDQQDWEDKIVWGNSPVVSEKSVESRELSEHDSEDAAHGERESISKGDYLSRDCENISNEKDSRNHIPPSALWVEPFDSRDSATVANTYCSESRHHPQLLRLESRLALSPKNLSTKKELATEEHDNLDFTKRFKQLTLQNKDLVEGSWIENIIWESEKPFMKSKLILDLQDEQMVFEILDNKDYENLHAHAGALITARTGKISADAFAPPGSVTFSGGQFNIANDKFYSDRRTSPQLKSLSKKRAAHGAKILHSIPALALQTMKPRLSNKELANFHRPKAIWYPHDNEVALKELEKLSKQGPMKVILKSIGGKGVKIYVDAEETVSSLKAKASKKFDFGLTEAVRLYHLGKELEDVKTLAEQSVQPNSLLHLVCTRIHLLPKAQKLPSEKKSLRPPGAFKKKSDLSAKDGHVFLMEYCEERPLLLGNAGMGARLYTYYQKSSSDDQNGDLLRNSNSGLGTVVALDTADKSPFLGDIKSGCSQSSLETEMYKAPVFPHRVASTDYLLVRSPKGKLSLRRIDKIHVVGQQEPLIEVMSPGSKNPQNYLWNRLLVFMYREFRAAVKRSLPPCIRADELTAQFPNVPEHFLRKRLKHCADLQRGPNGRLHWVMRRNFHIPPDEELRKMVKPETVCSYESMQAGLFRLKRLGILRLAHLTSPTQLAALSSAMNQLPDEAIVLAAASHIEREMQITPWNLSANFVACIGQDKGNVERLEISGVGDPSGRGLGFSYVRVVSKPPVSNALAKKKPVVAKGSTVTGTDADLRRLSMDAAREVLVKFNIPDEQIDKLSRWHRIALIRKLSSEQAASGVEVDPTTISKYARGQRMSFLQLQQRTREKCQDIWDRQIQSLAAVEGYENESDSEANSDLDSFAGDLENLLDAEEGEEGDEGTLEMKNCKTDGVKGLKARRHPPQARREEQLEDEKAEAAELRRLILEGDEAKWKKKKKLRPSGEATGLIQGPQRNTVVENAQQVKRPITVVKQPDGMAGTAMPNDFLITKSNDDFKEVENLFSKKLIPKKPKIGKKNEVLPVDLLNKKVKIMTEGIVDIHSRKSARESFVCGACGQLGHMRTNKNCPKYREDPDAQISNMDGGENEAAKINSQDTSQSQPRSSAVKLIPKSVPNVSPVDGPEEVKSTVKTKVLKVRYTSADKVSDKVAIFPELNPEQPSTSHAEVGNKSVPKVIKIVGNKKKPDDVPIESQKLNVVIRPPSDTSKEHLLKRITIKQPRKDEVINLDQTSEEGVDFEYRKTKKMTELGAVFSSSRPERMPLGEEEAMRKNKMARRMWEEEEKRRNAEQAQRLFQEEMRLREEYERLAELRNYEEAIRSEKEEEELQKANKKLKKKRTSEVRDDYFDEFQTKRNNRMLPGRNRSAKRKTVVEFGRYAAECVPPLKRRKGGEVGLANILEEILDILKARIEVSYLFQKPVSKKEAPDYLDIIERPMDLSTIKEKVRRLEYKRREEFRHDVWQITYNAHMYNDGRNPGIPPLADQLLEISDYLLDQRADRLDEAEASIRDN</sequence>
<dbReference type="CDD" id="cd04369">
    <property type="entry name" value="Bromodomain"/>
    <property type="match status" value="1"/>
</dbReference>
<dbReference type="GO" id="GO:0016251">
    <property type="term" value="F:RNA polymerase II general transcription initiation factor activity"/>
    <property type="evidence" value="ECO:0007669"/>
    <property type="project" value="InterPro"/>
</dbReference>
<dbReference type="SUPFAM" id="SSF54236">
    <property type="entry name" value="Ubiquitin-like"/>
    <property type="match status" value="1"/>
</dbReference>
<dbReference type="EMBL" id="JBDFQZ010000005">
    <property type="protein sequence ID" value="KAK9725199.1"/>
    <property type="molecule type" value="Genomic_DNA"/>
</dbReference>
<evidence type="ECO:0000256" key="4">
    <source>
        <dbReference type="ARBA" id="ARBA00023117"/>
    </source>
</evidence>
<dbReference type="GO" id="GO:0017025">
    <property type="term" value="F:TBP-class protein binding"/>
    <property type="evidence" value="ECO:0007669"/>
    <property type="project" value="InterPro"/>
</dbReference>
<feature type="domain" description="Ubiquitin-like" evidence="12">
    <location>
        <begin position="688"/>
        <end position="758"/>
    </location>
</feature>
<gene>
    <name evidence="13" type="ORF">RND81_05G128200</name>
</gene>
<evidence type="ECO:0000259" key="12">
    <source>
        <dbReference type="PROSITE" id="PS50053"/>
    </source>
</evidence>
<dbReference type="Gene3D" id="1.20.920.10">
    <property type="entry name" value="Bromodomain-like"/>
    <property type="match status" value="1"/>
</dbReference>
<feature type="region of interest" description="Disordered" evidence="10">
    <location>
        <begin position="1"/>
        <end position="30"/>
    </location>
</feature>
<dbReference type="Pfam" id="PF12157">
    <property type="entry name" value="DUF3591"/>
    <property type="match status" value="1"/>
</dbReference>
<dbReference type="PANTHER" id="PTHR13900">
    <property type="entry name" value="TRANSCRIPTION INITIATION FACTOR TFIID"/>
    <property type="match status" value="1"/>
</dbReference>
<dbReference type="Gene3D" id="3.10.20.90">
    <property type="entry name" value="Phosphatidylinositol 3-kinase Catalytic Subunit, Chain A, domain 1"/>
    <property type="match status" value="1"/>
</dbReference>
<organism evidence="13 14">
    <name type="scientific">Saponaria officinalis</name>
    <name type="common">Common soapwort</name>
    <name type="synonym">Lychnis saponaria</name>
    <dbReference type="NCBI Taxonomy" id="3572"/>
    <lineage>
        <taxon>Eukaryota</taxon>
        <taxon>Viridiplantae</taxon>
        <taxon>Streptophyta</taxon>
        <taxon>Embryophyta</taxon>
        <taxon>Tracheophyta</taxon>
        <taxon>Spermatophyta</taxon>
        <taxon>Magnoliopsida</taxon>
        <taxon>eudicotyledons</taxon>
        <taxon>Gunneridae</taxon>
        <taxon>Pentapetalae</taxon>
        <taxon>Caryophyllales</taxon>
        <taxon>Caryophyllaceae</taxon>
        <taxon>Caryophylleae</taxon>
        <taxon>Saponaria</taxon>
    </lineage>
</organism>
<keyword evidence="5" id="KW-0804">Transcription</keyword>
<dbReference type="PROSITE" id="PS50014">
    <property type="entry name" value="BROMODOMAIN_2"/>
    <property type="match status" value="1"/>
</dbReference>
<keyword evidence="4 8" id="KW-0103">Bromodomain</keyword>
<keyword evidence="9" id="KW-0175">Coiled coil</keyword>
<dbReference type="GO" id="GO:0005669">
    <property type="term" value="C:transcription factor TFIID complex"/>
    <property type="evidence" value="ECO:0007669"/>
    <property type="project" value="InterPro"/>
</dbReference>
<feature type="compositionally biased region" description="Polar residues" evidence="10">
    <location>
        <begin position="1482"/>
        <end position="1494"/>
    </location>
</feature>
<protein>
    <recommendedName>
        <fullName evidence="7">Transcription initiation factor TFIID subunit 1</fullName>
    </recommendedName>
</protein>
<dbReference type="InterPro" id="IPR029071">
    <property type="entry name" value="Ubiquitin-like_domsf"/>
</dbReference>
<dbReference type="PRINTS" id="PR00503">
    <property type="entry name" value="BROMODOMAIN"/>
</dbReference>
<dbReference type="InterPro" id="IPR036427">
    <property type="entry name" value="Bromodomain-like_sf"/>
</dbReference>
<evidence type="ECO:0000256" key="1">
    <source>
        <dbReference type="ARBA" id="ARBA00004123"/>
    </source>
</evidence>
<feature type="coiled-coil region" evidence="9">
    <location>
        <begin position="1660"/>
        <end position="1729"/>
    </location>
</feature>
<proteinExistence type="inferred from homology"/>
<evidence type="ECO:0000256" key="9">
    <source>
        <dbReference type="SAM" id="Coils"/>
    </source>
</evidence>
<feature type="compositionally biased region" description="Acidic residues" evidence="10">
    <location>
        <begin position="14"/>
        <end position="23"/>
    </location>
</feature>
<dbReference type="CDD" id="cd22265">
    <property type="entry name" value="UDM1_RNF168"/>
    <property type="match status" value="1"/>
</dbReference>
<reference evidence="13" key="1">
    <citation type="submission" date="2024-03" db="EMBL/GenBank/DDBJ databases">
        <title>WGS assembly of Saponaria officinalis var. Norfolk2.</title>
        <authorList>
            <person name="Jenkins J."/>
            <person name="Shu S."/>
            <person name="Grimwood J."/>
            <person name="Barry K."/>
            <person name="Goodstein D."/>
            <person name="Schmutz J."/>
            <person name="Leebens-Mack J."/>
            <person name="Osbourn A."/>
        </authorList>
    </citation>
    <scope>NUCLEOTIDE SEQUENCE [LARGE SCALE GENOMIC DNA]</scope>
    <source>
        <strain evidence="13">JIC</strain>
    </source>
</reference>
<feature type="region of interest" description="Disordered" evidence="10">
    <location>
        <begin position="137"/>
        <end position="166"/>
    </location>
</feature>
<dbReference type="SMART" id="SM00213">
    <property type="entry name" value="UBQ"/>
    <property type="match status" value="1"/>
</dbReference>
<dbReference type="InterPro" id="IPR036741">
    <property type="entry name" value="TAFII-230_TBP-bd_sf"/>
</dbReference>
<comment type="similarity">
    <text evidence="2">Belongs to the TAF1 family.</text>
</comment>
<dbReference type="InterPro" id="IPR040240">
    <property type="entry name" value="TAF1"/>
</dbReference>
<feature type="region of interest" description="Disordered" evidence="10">
    <location>
        <begin position="406"/>
        <end position="430"/>
    </location>
</feature>
<feature type="compositionally biased region" description="Acidic residues" evidence="10">
    <location>
        <begin position="138"/>
        <end position="150"/>
    </location>
</feature>
<dbReference type="InterPro" id="IPR001487">
    <property type="entry name" value="Bromodomain"/>
</dbReference>
<dbReference type="PROSITE" id="PS00633">
    <property type="entry name" value="BROMODOMAIN_1"/>
    <property type="match status" value="1"/>
</dbReference>
<evidence type="ECO:0000256" key="10">
    <source>
        <dbReference type="SAM" id="MobiDB-lite"/>
    </source>
</evidence>
<dbReference type="InterPro" id="IPR018359">
    <property type="entry name" value="Bromodomain_CS"/>
</dbReference>
<evidence type="ECO:0000256" key="7">
    <source>
        <dbReference type="ARBA" id="ARBA00040102"/>
    </source>
</evidence>
<dbReference type="InterPro" id="IPR022591">
    <property type="entry name" value="TAF1_HAT_dom"/>
</dbReference>
<evidence type="ECO:0000256" key="8">
    <source>
        <dbReference type="PROSITE-ProRule" id="PRU00035"/>
    </source>
</evidence>
<dbReference type="GO" id="GO:0051123">
    <property type="term" value="P:RNA polymerase II preinitiation complex assembly"/>
    <property type="evidence" value="ECO:0007669"/>
    <property type="project" value="TreeGrafter"/>
</dbReference>
<dbReference type="SUPFAM" id="SSF47370">
    <property type="entry name" value="Bromodomain"/>
    <property type="match status" value="1"/>
</dbReference>
<evidence type="ECO:0000256" key="6">
    <source>
        <dbReference type="ARBA" id="ARBA00023242"/>
    </source>
</evidence>
<dbReference type="Proteomes" id="UP001443914">
    <property type="component" value="Unassembled WGS sequence"/>
</dbReference>
<evidence type="ECO:0000256" key="2">
    <source>
        <dbReference type="ARBA" id="ARBA00009064"/>
    </source>
</evidence>
<dbReference type="Pfam" id="PF09247">
    <property type="entry name" value="TBP-binding"/>
    <property type="match status" value="1"/>
</dbReference>
<dbReference type="PROSITE" id="PS50053">
    <property type="entry name" value="UBIQUITIN_2"/>
    <property type="match status" value="1"/>
</dbReference>
<name>A0AAW1KYH4_SAPOF</name>
<evidence type="ECO:0000259" key="11">
    <source>
        <dbReference type="PROSITE" id="PS50014"/>
    </source>
</evidence>
<dbReference type="PANTHER" id="PTHR13900:SF0">
    <property type="entry name" value="TRANSCRIPTION INITIATION FACTOR TFIID SUBUNIT 1"/>
    <property type="match status" value="1"/>
</dbReference>
<comment type="caution">
    <text evidence="13">The sequence shown here is derived from an EMBL/GenBank/DDBJ whole genome shotgun (WGS) entry which is preliminary data.</text>
</comment>
<dbReference type="InterPro" id="IPR041670">
    <property type="entry name" value="Znf-CCHC_6"/>
</dbReference>
<keyword evidence="14" id="KW-1185">Reference proteome</keyword>
<feature type="region of interest" description="Disordered" evidence="10">
    <location>
        <begin position="1457"/>
        <end position="1496"/>
    </location>
</feature>
<dbReference type="GO" id="GO:0004402">
    <property type="term" value="F:histone acetyltransferase activity"/>
    <property type="evidence" value="ECO:0007669"/>
    <property type="project" value="InterPro"/>
</dbReference>
<evidence type="ECO:0000256" key="5">
    <source>
        <dbReference type="ARBA" id="ARBA00023163"/>
    </source>
</evidence>
<accession>A0AAW1KYH4</accession>
<dbReference type="Pfam" id="PF15288">
    <property type="entry name" value="zf-CCHC_6"/>
    <property type="match status" value="1"/>
</dbReference>
<dbReference type="InterPro" id="IPR000626">
    <property type="entry name" value="Ubiquitin-like_dom"/>
</dbReference>
<keyword evidence="3" id="KW-0805">Transcription regulation</keyword>
<evidence type="ECO:0000313" key="14">
    <source>
        <dbReference type="Proteomes" id="UP001443914"/>
    </source>
</evidence>
<dbReference type="SUPFAM" id="SSF47055">
    <property type="entry name" value="TAF(II)230 TBP-binding fragment"/>
    <property type="match status" value="1"/>
</dbReference>
<dbReference type="SMART" id="SM00297">
    <property type="entry name" value="BROMO"/>
    <property type="match status" value="1"/>
</dbReference>
<evidence type="ECO:0000313" key="13">
    <source>
        <dbReference type="EMBL" id="KAK9725199.1"/>
    </source>
</evidence>